<dbReference type="Proteomes" id="UP001501326">
    <property type="component" value="Unassembled WGS sequence"/>
</dbReference>
<protein>
    <recommendedName>
        <fullName evidence="2">HNH nuclease domain-containing protein</fullName>
    </recommendedName>
</protein>
<sequence>MFDSVKSVQVADPAALVGELFALSDEQIAALPVEQAEAVVLASQRVASAVVARQRSAMETVARRCDERVEQEAIDATARGLRVSRVSGLALAAGSLAALLHVSPRTMSSRVEQARRVVCALPAVHALAWAGDLEPYRVDAVAAESMAAPADRLHEFEARVLEGPVTHLPCAALRRRARRAADRCAPDAAVDLAHLFRTRADVTARPGECTEMTRIVADLPTPVAMRVYGAVDALADEYARANPGQRIGAARAEALADLVEANATISTTIELVAPVDAGHTYGPDLGVSSACLGEPGWPEEPHLSMVDQTPSLHASAESDGVHEDVGGCEELDDGVLHEHETDDRWFVSAHTEVPTVGSLLPSDVVDLLKDPDVTIRLSRSDSVTGATRWQDPTTYRPGARTARAVRSRDGTCRFPGCGTPAGRCQLDHVVRHPDGPTTVTNLQSLCATHHGFKHHAGWRVDMDERGVCTWTAPDGRTHTTSPMDRHGRSPSVA</sequence>
<name>A0ABP6HE04_9MICO</name>
<evidence type="ECO:0000256" key="1">
    <source>
        <dbReference type="SAM" id="MobiDB-lite"/>
    </source>
</evidence>
<comment type="caution">
    <text evidence="3">The sequence shown here is derived from an EMBL/GenBank/DDBJ whole genome shotgun (WGS) entry which is preliminary data.</text>
</comment>
<evidence type="ECO:0000313" key="4">
    <source>
        <dbReference type="Proteomes" id="UP001501326"/>
    </source>
</evidence>
<accession>A0ABP6HE04</accession>
<organism evidence="3 4">
    <name type="scientific">Pedococcus aerophilus</name>
    <dbReference type="NCBI Taxonomy" id="436356"/>
    <lineage>
        <taxon>Bacteria</taxon>
        <taxon>Bacillati</taxon>
        <taxon>Actinomycetota</taxon>
        <taxon>Actinomycetes</taxon>
        <taxon>Micrococcales</taxon>
        <taxon>Intrasporangiaceae</taxon>
        <taxon>Pedococcus</taxon>
    </lineage>
</organism>
<feature type="domain" description="HNH nuclease" evidence="2">
    <location>
        <begin position="400"/>
        <end position="451"/>
    </location>
</feature>
<reference evidence="4" key="1">
    <citation type="journal article" date="2019" name="Int. J. Syst. Evol. Microbiol.">
        <title>The Global Catalogue of Microorganisms (GCM) 10K type strain sequencing project: providing services to taxonomists for standard genome sequencing and annotation.</title>
        <authorList>
            <consortium name="The Broad Institute Genomics Platform"/>
            <consortium name="The Broad Institute Genome Sequencing Center for Infectious Disease"/>
            <person name="Wu L."/>
            <person name="Ma J."/>
        </authorList>
    </citation>
    <scope>NUCLEOTIDE SEQUENCE [LARGE SCALE GENOMIC DNA]</scope>
    <source>
        <strain evidence="4">JCM 16378</strain>
    </source>
</reference>
<proteinExistence type="predicted"/>
<keyword evidence="4" id="KW-1185">Reference proteome</keyword>
<dbReference type="EMBL" id="BAAARN010000004">
    <property type="protein sequence ID" value="GAA2738963.1"/>
    <property type="molecule type" value="Genomic_DNA"/>
</dbReference>
<dbReference type="SMART" id="SM00507">
    <property type="entry name" value="HNHc"/>
    <property type="match status" value="1"/>
</dbReference>
<gene>
    <name evidence="3" type="ORF">GCM10009867_33040</name>
</gene>
<feature type="region of interest" description="Disordered" evidence="1">
    <location>
        <begin position="473"/>
        <end position="493"/>
    </location>
</feature>
<evidence type="ECO:0000313" key="3">
    <source>
        <dbReference type="EMBL" id="GAA2738963.1"/>
    </source>
</evidence>
<dbReference type="RefSeq" id="WP_344195426.1">
    <property type="nucleotide sequence ID" value="NZ_BAAARN010000004.1"/>
</dbReference>
<dbReference type="InterPro" id="IPR003615">
    <property type="entry name" value="HNH_nuc"/>
</dbReference>
<dbReference type="Gene3D" id="1.10.30.50">
    <property type="match status" value="1"/>
</dbReference>
<evidence type="ECO:0000259" key="2">
    <source>
        <dbReference type="SMART" id="SM00507"/>
    </source>
</evidence>
<dbReference type="CDD" id="cd00085">
    <property type="entry name" value="HNHc"/>
    <property type="match status" value="1"/>
</dbReference>